<proteinExistence type="predicted"/>
<sequence length="520" mass="56418">MKKVTFMLALFFTAIGFSQIVAQPVPRNQSFDPVQSTINNPIPQQFGTGEIFRFRPGLVTQLDSGNDFGFTNSRWFSIGRLNTGSQNVYGLRFQLPNKALTMGYQDLSDINPRIQWVSSGTSSASDLEFRAANSFTSTNSTLVATMTNNGRTLFGDPLAAFDTKVGINYSEVSGTSSRVGLSLENDAIQSGAFMTSIRSINNAGGFSKTGIDIESVNGSIFENVGVTVRLDGGSRNTGVRALVTDNGSDGPTYGIFGSVDSSADVKNPAFGAAIYGTSATDSNRFAGYFNGNVFVTGTFTASDEKLKDNIKEEKNVLEKLAQLNAVTYTFKSNKELNLSSDVQHGFLAQNIEEVFPELVTTIQKPIVVEGSKNTDIYEYKAVNYTGLISILTSSVIELNEEYTASINELNEKIAALESKIATMESKKGTSDTNVDDSGFSMDQNRPNPFTNQTTINYTIPSNTKATISVFDMSGKFVRDYNLTTQKGQVVISSKDVGKGMFIYSLVSNGEIMVSKKMIVK</sequence>
<dbReference type="eggNOG" id="COG3391">
    <property type="taxonomic scope" value="Bacteria"/>
</dbReference>
<evidence type="ECO:0000259" key="5">
    <source>
        <dbReference type="PROSITE" id="PS51688"/>
    </source>
</evidence>
<dbReference type="PROSITE" id="PS51688">
    <property type="entry name" value="ICA"/>
    <property type="match status" value="1"/>
</dbReference>
<comment type="caution">
    <text evidence="6">The sequence shown here is derived from an EMBL/GenBank/DDBJ whole genome shotgun (WGS) entry which is preliminary data.</text>
</comment>
<dbReference type="eggNOG" id="COG5295">
    <property type="taxonomic scope" value="Bacteria"/>
</dbReference>
<dbReference type="NCBIfam" id="TIGR04183">
    <property type="entry name" value="Por_Secre_tail"/>
    <property type="match status" value="1"/>
</dbReference>
<evidence type="ECO:0000256" key="3">
    <source>
        <dbReference type="SAM" id="MobiDB-lite"/>
    </source>
</evidence>
<feature type="compositionally biased region" description="Polar residues" evidence="3">
    <location>
        <begin position="440"/>
        <end position="453"/>
    </location>
</feature>
<feature type="chain" id="PRO_5002734610" description="Peptidase S74 domain-containing protein" evidence="4">
    <location>
        <begin position="23"/>
        <end position="520"/>
    </location>
</feature>
<reference evidence="6 7" key="1">
    <citation type="journal article" date="2011" name="J. Bacteriol.">
        <title>Genome sequence of the algicidal bacterium Kordia algicida OT-1.</title>
        <authorList>
            <person name="Lee H.S."/>
            <person name="Kang S.G."/>
            <person name="Kwon K.K."/>
            <person name="Lee J.H."/>
            <person name="Kim S.J."/>
        </authorList>
    </citation>
    <scope>NUCLEOTIDE SEQUENCE [LARGE SCALE GENOMIC DNA]</scope>
    <source>
        <strain evidence="6 7">OT-1</strain>
    </source>
</reference>
<name>A9DJP4_9FLAO</name>
<keyword evidence="1 4" id="KW-0732">Signal</keyword>
<feature type="signal peptide" evidence="4">
    <location>
        <begin position="1"/>
        <end position="22"/>
    </location>
</feature>
<evidence type="ECO:0000313" key="6">
    <source>
        <dbReference type="EMBL" id="EDP98150.1"/>
    </source>
</evidence>
<feature type="domain" description="Peptidase S74" evidence="5">
    <location>
        <begin position="302"/>
        <end position="413"/>
    </location>
</feature>
<dbReference type="Pfam" id="PF18962">
    <property type="entry name" value="Por_Secre_tail"/>
    <property type="match status" value="1"/>
</dbReference>
<keyword evidence="7" id="KW-1185">Reference proteome</keyword>
<dbReference type="STRING" id="391587.KAOT1_13072"/>
<feature type="coiled-coil region" evidence="2">
    <location>
        <begin position="399"/>
        <end position="426"/>
    </location>
</feature>
<dbReference type="OrthoDB" id="9807669at2"/>
<evidence type="ECO:0000256" key="4">
    <source>
        <dbReference type="SAM" id="SignalP"/>
    </source>
</evidence>
<keyword evidence="2" id="KW-0175">Coiled coil</keyword>
<organism evidence="6 7">
    <name type="scientific">Kordia algicida OT-1</name>
    <dbReference type="NCBI Taxonomy" id="391587"/>
    <lineage>
        <taxon>Bacteria</taxon>
        <taxon>Pseudomonadati</taxon>
        <taxon>Bacteroidota</taxon>
        <taxon>Flavobacteriia</taxon>
        <taxon>Flavobacteriales</taxon>
        <taxon>Flavobacteriaceae</taxon>
        <taxon>Kordia</taxon>
    </lineage>
</organism>
<accession>A9DJP4</accession>
<feature type="region of interest" description="Disordered" evidence="3">
    <location>
        <begin position="426"/>
        <end position="453"/>
    </location>
</feature>
<dbReference type="InterPro" id="IPR030392">
    <property type="entry name" value="S74_ICA"/>
</dbReference>
<dbReference type="InterPro" id="IPR026444">
    <property type="entry name" value="Secre_tail"/>
</dbReference>
<dbReference type="Proteomes" id="UP000002945">
    <property type="component" value="Unassembled WGS sequence"/>
</dbReference>
<evidence type="ECO:0000256" key="1">
    <source>
        <dbReference type="ARBA" id="ARBA00022729"/>
    </source>
</evidence>
<evidence type="ECO:0000313" key="7">
    <source>
        <dbReference type="Proteomes" id="UP000002945"/>
    </source>
</evidence>
<dbReference type="Pfam" id="PF13884">
    <property type="entry name" value="Peptidase_S74"/>
    <property type="match status" value="1"/>
</dbReference>
<dbReference type="RefSeq" id="WP_007095163.1">
    <property type="nucleotide sequence ID" value="NZ_CP142125.1"/>
</dbReference>
<dbReference type="AlphaFoldDB" id="A9DJP4"/>
<dbReference type="EMBL" id="ABIB01000001">
    <property type="protein sequence ID" value="EDP98150.1"/>
    <property type="molecule type" value="Genomic_DNA"/>
</dbReference>
<gene>
    <name evidence="6" type="ORF">KAOT1_13072</name>
</gene>
<evidence type="ECO:0000256" key="2">
    <source>
        <dbReference type="SAM" id="Coils"/>
    </source>
</evidence>
<dbReference type="HOGENOM" id="CLU_523531_0_0_10"/>
<protein>
    <recommendedName>
        <fullName evidence="5">Peptidase S74 domain-containing protein</fullName>
    </recommendedName>
</protein>